<organism evidence="1 2">
    <name type="scientific">Nonomuraea diastatica</name>
    <dbReference type="NCBI Taxonomy" id="1848329"/>
    <lineage>
        <taxon>Bacteria</taxon>
        <taxon>Bacillati</taxon>
        <taxon>Actinomycetota</taxon>
        <taxon>Actinomycetes</taxon>
        <taxon>Streptosporangiales</taxon>
        <taxon>Streptosporangiaceae</taxon>
        <taxon>Nonomuraea</taxon>
    </lineage>
</organism>
<evidence type="ECO:0000313" key="1">
    <source>
        <dbReference type="EMBL" id="TDD24785.1"/>
    </source>
</evidence>
<keyword evidence="2" id="KW-1185">Reference proteome</keyword>
<sequence>MALAVVSLVQDLNNRLGDMVLSFDETGHPDLPAAQETVVAYACALERVRRDLLVALLRMWFQGVRADVHPRRVVGAGYLQFDGLWAFRNRCSGRCHLGAMWRRAIGEVPDELV</sequence>
<proteinExistence type="predicted"/>
<dbReference type="EMBL" id="SMKP01000009">
    <property type="protein sequence ID" value="TDD24785.1"/>
    <property type="molecule type" value="Genomic_DNA"/>
</dbReference>
<comment type="caution">
    <text evidence="1">The sequence shown here is derived from an EMBL/GenBank/DDBJ whole genome shotgun (WGS) entry which is preliminary data.</text>
</comment>
<accession>A0A4R4X3K5</accession>
<evidence type="ECO:0000313" key="2">
    <source>
        <dbReference type="Proteomes" id="UP000294543"/>
    </source>
</evidence>
<gene>
    <name evidence="1" type="ORF">E1294_04980</name>
</gene>
<name>A0A4R4X3K5_9ACTN</name>
<dbReference type="Proteomes" id="UP000294543">
    <property type="component" value="Unassembled WGS sequence"/>
</dbReference>
<dbReference type="RefSeq" id="WP_132504907.1">
    <property type="nucleotide sequence ID" value="NZ_SMKP01000009.1"/>
</dbReference>
<protein>
    <submittedName>
        <fullName evidence="1">Uncharacterized protein</fullName>
    </submittedName>
</protein>
<dbReference type="AlphaFoldDB" id="A0A4R4X3K5"/>
<reference evidence="1 2" key="1">
    <citation type="submission" date="2019-03" db="EMBL/GenBank/DDBJ databases">
        <title>Draft genome sequences of novel Actinobacteria.</title>
        <authorList>
            <person name="Sahin N."/>
            <person name="Ay H."/>
            <person name="Saygin H."/>
        </authorList>
    </citation>
    <scope>NUCLEOTIDE SEQUENCE [LARGE SCALE GENOMIC DNA]</scope>
    <source>
        <strain evidence="1 2">KC712</strain>
    </source>
</reference>